<protein>
    <submittedName>
        <fullName evidence="2">Uncharacterized protein</fullName>
    </submittedName>
</protein>
<keyword evidence="1" id="KW-1133">Transmembrane helix</keyword>
<keyword evidence="1" id="KW-0472">Membrane</keyword>
<name>A0A1X7RZW3_ZYMT9</name>
<organism evidence="2 3">
    <name type="scientific">Zymoseptoria tritici (strain ST99CH_3D7)</name>
    <dbReference type="NCBI Taxonomy" id="1276538"/>
    <lineage>
        <taxon>Eukaryota</taxon>
        <taxon>Fungi</taxon>
        <taxon>Dikarya</taxon>
        <taxon>Ascomycota</taxon>
        <taxon>Pezizomycotina</taxon>
        <taxon>Dothideomycetes</taxon>
        <taxon>Dothideomycetidae</taxon>
        <taxon>Mycosphaerellales</taxon>
        <taxon>Mycosphaerellaceae</taxon>
        <taxon>Zymoseptoria</taxon>
    </lineage>
</organism>
<dbReference type="Proteomes" id="UP000215127">
    <property type="component" value="Chromosome 7"/>
</dbReference>
<gene>
    <name evidence="2" type="ORF">ZT3D7_G8126</name>
</gene>
<evidence type="ECO:0000313" key="3">
    <source>
        <dbReference type="Proteomes" id="UP000215127"/>
    </source>
</evidence>
<dbReference type="EMBL" id="LT853698">
    <property type="protein sequence ID" value="SMQ52973.1"/>
    <property type="molecule type" value="Genomic_DNA"/>
</dbReference>
<keyword evidence="1" id="KW-0812">Transmembrane</keyword>
<reference evidence="2 3" key="1">
    <citation type="submission" date="2016-06" db="EMBL/GenBank/DDBJ databases">
        <authorList>
            <person name="Kjaerup R.B."/>
            <person name="Dalgaard T.S."/>
            <person name="Juul-Madsen H.R."/>
        </authorList>
    </citation>
    <scope>NUCLEOTIDE SEQUENCE [LARGE SCALE GENOMIC DNA]</scope>
</reference>
<sequence length="290" mass="31263">MSPSMSSTVLLRRTLTAATSTRSFSTTRRAPASLLFALGQLSNTRETQHFAKRSKLDHVEHSPPLQLIRSSEVDPFAPPKKVRATKAKDATAGTRAASIKEEFERNMAQSDGSGVAPLTGVRMNVDTSPCDAQLASVTQELTARLERSGRDIQDLEKGLAAVQKELGSLVKTFGIFMFLLLVGGVTGVAMWNFWPQEKSGRTGEELGKKVAQRTRAARPLPAAGSLRRDVGIQTGLGATNAGLAEVMGEAAVFPVAASAVSAQPVAPGVQGVQSTQDEWRWYKNLFWKQR</sequence>
<dbReference type="AlphaFoldDB" id="A0A1X7RZW3"/>
<keyword evidence="3" id="KW-1185">Reference proteome</keyword>
<evidence type="ECO:0000256" key="1">
    <source>
        <dbReference type="SAM" id="Phobius"/>
    </source>
</evidence>
<accession>A0A1X7RZW3</accession>
<proteinExistence type="predicted"/>
<feature type="transmembrane region" description="Helical" evidence="1">
    <location>
        <begin position="173"/>
        <end position="194"/>
    </location>
</feature>
<evidence type="ECO:0000313" key="2">
    <source>
        <dbReference type="EMBL" id="SMQ52973.1"/>
    </source>
</evidence>